<feature type="domain" description="Tyrosine-protein phosphatase" evidence="3">
    <location>
        <begin position="147"/>
        <end position="295"/>
    </location>
</feature>
<accession>A0A3B6LWR5</accession>
<reference evidence="5" key="2">
    <citation type="submission" date="2018-10" db="UniProtKB">
        <authorList>
            <consortium name="EnsemblPlants"/>
        </authorList>
    </citation>
    <scope>IDENTIFICATION</scope>
</reference>
<keyword evidence="2" id="KW-0904">Protein phosphatase</keyword>
<dbReference type="SUPFAM" id="SSF52799">
    <property type="entry name" value="(Phosphotyrosine protein) phosphatases II"/>
    <property type="match status" value="1"/>
</dbReference>
<evidence type="ECO:0008006" key="7">
    <source>
        <dbReference type="Google" id="ProtNLM"/>
    </source>
</evidence>
<evidence type="ECO:0000259" key="3">
    <source>
        <dbReference type="PROSITE" id="PS50054"/>
    </source>
</evidence>
<dbReference type="OrthoDB" id="622355at2759"/>
<dbReference type="Gene3D" id="3.90.190.10">
    <property type="entry name" value="Protein tyrosine phosphatase superfamily"/>
    <property type="match status" value="1"/>
</dbReference>
<evidence type="ECO:0000313" key="6">
    <source>
        <dbReference type="Proteomes" id="UP000019116"/>
    </source>
</evidence>
<sequence length="301" mass="32669">MRSDEHTFGPAGVGLQHLHGHVDNPDGVELQLLRGHFFLDDDDGSARFADEKASAESLSATALDAAKRAAVGVGARVLFYPKLAYKLVAGRPARGKASEESSSSSSSLATTLDAAKHAAVGVGARALFYPTLAYSLARDRLSSDFHWWDRIDGTNILLGAVPFPSDVPALHADGVRAVVTLTEPYERLVPKSLYVKHKIENLVLPTTDYLYAPSQKDLREATAFIRGVAEKGESAYVHCKAGRARSATVVMCYLVRYKGMTAEEAKAHVERCRPRVSLAPAQWQAVQDFEDFCRRPAGGSE</sequence>
<dbReference type="PANTHER" id="PTHR46274:SF22">
    <property type="entry name" value="TYROSINE SPECIFIC PROTEIN PHOSPHATASES DOMAIN-CONTAINING PROTEIN"/>
    <property type="match status" value="1"/>
</dbReference>
<feature type="domain" description="Tyrosine specific protein phosphatases" evidence="4">
    <location>
        <begin position="216"/>
        <end position="284"/>
    </location>
</feature>
<keyword evidence="6" id="KW-1185">Reference proteome</keyword>
<evidence type="ECO:0000256" key="1">
    <source>
        <dbReference type="ARBA" id="ARBA00022801"/>
    </source>
</evidence>
<evidence type="ECO:0000313" key="5">
    <source>
        <dbReference type="EnsemblPlants" id="TraesCS5B02G502100.1.cds1"/>
    </source>
</evidence>
<dbReference type="EnsemblPlants" id="TraesCS5B02G502100.1">
    <property type="protein sequence ID" value="TraesCS5B02G502100.1.cds1"/>
    <property type="gene ID" value="TraesCS5B02G502100"/>
</dbReference>
<evidence type="ECO:0000259" key="4">
    <source>
        <dbReference type="PROSITE" id="PS50056"/>
    </source>
</evidence>
<keyword evidence="1" id="KW-0378">Hydrolase</keyword>
<dbReference type="PROSITE" id="PS50056">
    <property type="entry name" value="TYR_PHOSPHATASE_2"/>
    <property type="match status" value="1"/>
</dbReference>
<organism evidence="5">
    <name type="scientific">Triticum aestivum</name>
    <name type="common">Wheat</name>
    <dbReference type="NCBI Taxonomy" id="4565"/>
    <lineage>
        <taxon>Eukaryota</taxon>
        <taxon>Viridiplantae</taxon>
        <taxon>Streptophyta</taxon>
        <taxon>Embryophyta</taxon>
        <taxon>Tracheophyta</taxon>
        <taxon>Spermatophyta</taxon>
        <taxon>Magnoliopsida</taxon>
        <taxon>Liliopsida</taxon>
        <taxon>Poales</taxon>
        <taxon>Poaceae</taxon>
        <taxon>BOP clade</taxon>
        <taxon>Pooideae</taxon>
        <taxon>Triticodae</taxon>
        <taxon>Triticeae</taxon>
        <taxon>Triticinae</taxon>
        <taxon>Triticum</taxon>
    </lineage>
</organism>
<dbReference type="GeneID" id="123117537"/>
<dbReference type="Proteomes" id="UP000019116">
    <property type="component" value="Chromosome 5B"/>
</dbReference>
<dbReference type="AlphaFoldDB" id="A0A3B6LWR5"/>
<dbReference type="PROSITE" id="PS50054">
    <property type="entry name" value="TYR_PHOSPHATASE_DUAL"/>
    <property type="match status" value="1"/>
</dbReference>
<dbReference type="RefSeq" id="XP_044394206.1">
    <property type="nucleotide sequence ID" value="XM_044538271.1"/>
</dbReference>
<dbReference type="FunFam" id="3.90.190.10:FF:000157">
    <property type="entry name" value="Protein-tyrosine phosphatase"/>
    <property type="match status" value="1"/>
</dbReference>
<protein>
    <recommendedName>
        <fullName evidence="7">Tyrosine specific protein phosphatases domain-containing protein</fullName>
    </recommendedName>
</protein>
<dbReference type="PROSITE" id="PS00383">
    <property type="entry name" value="TYR_PHOSPHATASE_1"/>
    <property type="match status" value="1"/>
</dbReference>
<evidence type="ECO:0000256" key="2">
    <source>
        <dbReference type="ARBA" id="ARBA00022912"/>
    </source>
</evidence>
<dbReference type="InterPro" id="IPR029021">
    <property type="entry name" value="Prot-tyrosine_phosphatase-like"/>
</dbReference>
<dbReference type="InterPro" id="IPR016130">
    <property type="entry name" value="Tyr_Pase_AS"/>
</dbReference>
<dbReference type="PANTHER" id="PTHR46274">
    <property type="entry name" value="PHOSPHATIDYLINOSITOL PHOSPHATASE"/>
    <property type="match status" value="1"/>
</dbReference>
<dbReference type="SMART" id="SM00195">
    <property type="entry name" value="DSPc"/>
    <property type="match status" value="1"/>
</dbReference>
<dbReference type="Gramene" id="TraesCS5B02G502100.1">
    <property type="protein sequence ID" value="TraesCS5B02G502100.1.cds1"/>
    <property type="gene ID" value="TraesCS5B02G502100"/>
</dbReference>
<proteinExistence type="predicted"/>
<dbReference type="InterPro" id="IPR000387">
    <property type="entry name" value="Tyr_Pase_dom"/>
</dbReference>
<dbReference type="GO" id="GO:0008962">
    <property type="term" value="F:phosphatidylglycerophosphatase activity"/>
    <property type="evidence" value="ECO:0000318"/>
    <property type="project" value="GO_Central"/>
</dbReference>
<name>A0A3B6LWR5_WHEAT</name>
<dbReference type="Pfam" id="PF00782">
    <property type="entry name" value="DSPc"/>
    <property type="match status" value="1"/>
</dbReference>
<dbReference type="InterPro" id="IPR000340">
    <property type="entry name" value="Dual-sp_phosphatase_cat-dom"/>
</dbReference>
<reference evidence="5" key="1">
    <citation type="submission" date="2018-08" db="EMBL/GenBank/DDBJ databases">
        <authorList>
            <person name="Rossello M."/>
        </authorList>
    </citation>
    <scope>NUCLEOTIDE SEQUENCE [LARGE SCALE GENOMIC DNA]</scope>
    <source>
        <strain evidence="5">cv. Chinese Spring</strain>
    </source>
</reference>
<gene>
    <name evidence="5" type="primary">LOC123117537</name>
</gene>
<dbReference type="SMR" id="A0A3B6LWR5"/>
<dbReference type="InterPro" id="IPR020422">
    <property type="entry name" value="TYR_PHOSPHATASE_DUAL_dom"/>
</dbReference>
<dbReference type="GO" id="GO:0004721">
    <property type="term" value="F:phosphoprotein phosphatase activity"/>
    <property type="evidence" value="ECO:0007669"/>
    <property type="project" value="UniProtKB-KW"/>
</dbReference>
<dbReference type="Gramene" id="TraesCS5B03G1217700.1">
    <property type="protein sequence ID" value="TraesCS5B03G1217700.1.CDS1"/>
    <property type="gene ID" value="TraesCS5B03G1217700"/>
</dbReference>